<feature type="compositionally biased region" description="Low complexity" evidence="1">
    <location>
        <begin position="755"/>
        <end position="772"/>
    </location>
</feature>
<dbReference type="SMART" id="SM00564">
    <property type="entry name" value="PQQ"/>
    <property type="match status" value="6"/>
</dbReference>
<dbReference type="PANTHER" id="PTHR44394">
    <property type="entry name" value="BETA-ALANINE-ACTIVATING ENZYME"/>
    <property type="match status" value="1"/>
</dbReference>
<feature type="compositionally biased region" description="Basic and acidic residues" evidence="1">
    <location>
        <begin position="738"/>
        <end position="753"/>
    </location>
</feature>
<proteinExistence type="predicted"/>
<feature type="compositionally biased region" description="Basic and acidic residues" evidence="1">
    <location>
        <begin position="773"/>
        <end position="788"/>
    </location>
</feature>
<dbReference type="InterPro" id="IPR018391">
    <property type="entry name" value="PQQ_b-propeller_rpt"/>
</dbReference>
<dbReference type="InterPro" id="IPR052091">
    <property type="entry name" value="Beta-ala_Activ/Resist"/>
</dbReference>
<dbReference type="InterPro" id="IPR042099">
    <property type="entry name" value="ANL_N_sf"/>
</dbReference>
<accession>A0AAN8JA43</accession>
<protein>
    <submittedName>
        <fullName evidence="4">Uncharacterized protein</fullName>
    </submittedName>
</protein>
<dbReference type="InterPro" id="IPR045851">
    <property type="entry name" value="AMP-bd_C_sf"/>
</dbReference>
<dbReference type="SUPFAM" id="SSF50998">
    <property type="entry name" value="Quinoprotein alcohol dehydrogenase-like"/>
    <property type="match status" value="3"/>
</dbReference>
<dbReference type="SUPFAM" id="SSF56801">
    <property type="entry name" value="Acetyl-CoA synthetase-like"/>
    <property type="match status" value="1"/>
</dbReference>
<evidence type="ECO:0000256" key="1">
    <source>
        <dbReference type="SAM" id="MobiDB-lite"/>
    </source>
</evidence>
<evidence type="ECO:0000313" key="5">
    <source>
        <dbReference type="Proteomes" id="UP001347796"/>
    </source>
</evidence>
<feature type="compositionally biased region" description="Basic and acidic residues" evidence="1">
    <location>
        <begin position="686"/>
        <end position="728"/>
    </location>
</feature>
<evidence type="ECO:0000313" key="4">
    <source>
        <dbReference type="EMBL" id="KAK6173897.1"/>
    </source>
</evidence>
<gene>
    <name evidence="4" type="ORF">SNE40_017271</name>
</gene>
<dbReference type="InterPro" id="IPR000873">
    <property type="entry name" value="AMP-dep_synth/lig_dom"/>
</dbReference>
<keyword evidence="5" id="KW-1185">Reference proteome</keyword>
<reference evidence="4 5" key="1">
    <citation type="submission" date="2024-01" db="EMBL/GenBank/DDBJ databases">
        <title>The genome of the rayed Mediterranean limpet Patella caerulea (Linnaeus, 1758).</title>
        <authorList>
            <person name="Anh-Thu Weber A."/>
            <person name="Halstead-Nussloch G."/>
        </authorList>
    </citation>
    <scope>NUCLEOTIDE SEQUENCE [LARGE SCALE GENOMIC DNA]</scope>
    <source>
        <strain evidence="4">AATW-2023a</strain>
        <tissue evidence="4">Whole specimen</tissue>
    </source>
</reference>
<evidence type="ECO:0000259" key="3">
    <source>
        <dbReference type="Pfam" id="PF13570"/>
    </source>
</evidence>
<feature type="domain" description="Pyrrolo-quinoline quinone repeat" evidence="3">
    <location>
        <begin position="939"/>
        <end position="1206"/>
    </location>
</feature>
<dbReference type="Proteomes" id="UP001347796">
    <property type="component" value="Unassembled WGS sequence"/>
</dbReference>
<dbReference type="Gene3D" id="2.130.10.10">
    <property type="entry name" value="YVTN repeat-like/Quinoprotein amine dehydrogenase"/>
    <property type="match status" value="3"/>
</dbReference>
<dbReference type="Pfam" id="PF13570">
    <property type="entry name" value="Beta-prop_ACSF4"/>
    <property type="match status" value="1"/>
</dbReference>
<dbReference type="Pfam" id="PF00501">
    <property type="entry name" value="AMP-binding"/>
    <property type="match status" value="1"/>
</dbReference>
<dbReference type="InterPro" id="IPR002372">
    <property type="entry name" value="PQQ_rpt_dom"/>
</dbReference>
<feature type="domain" description="AMP-dependent synthetase/ligase" evidence="2">
    <location>
        <begin position="20"/>
        <end position="375"/>
    </location>
</feature>
<dbReference type="PANTHER" id="PTHR44394:SF1">
    <property type="entry name" value="BETA-ALANINE-ACTIVATING ENZYME"/>
    <property type="match status" value="1"/>
</dbReference>
<feature type="region of interest" description="Disordered" evidence="1">
    <location>
        <begin position="686"/>
        <end position="794"/>
    </location>
</feature>
<dbReference type="InterPro" id="IPR011047">
    <property type="entry name" value="Quinoprotein_ADH-like_sf"/>
</dbReference>
<evidence type="ECO:0000259" key="2">
    <source>
        <dbReference type="Pfam" id="PF00501"/>
    </source>
</evidence>
<organism evidence="4 5">
    <name type="scientific">Patella caerulea</name>
    <name type="common">Rayed Mediterranean limpet</name>
    <dbReference type="NCBI Taxonomy" id="87958"/>
    <lineage>
        <taxon>Eukaryota</taxon>
        <taxon>Metazoa</taxon>
        <taxon>Spiralia</taxon>
        <taxon>Lophotrochozoa</taxon>
        <taxon>Mollusca</taxon>
        <taxon>Gastropoda</taxon>
        <taxon>Patellogastropoda</taxon>
        <taxon>Patelloidea</taxon>
        <taxon>Patellidae</taxon>
        <taxon>Patella</taxon>
    </lineage>
</organism>
<dbReference type="Gene3D" id="3.40.50.12780">
    <property type="entry name" value="N-terminal domain of ligase-like"/>
    <property type="match status" value="1"/>
</dbReference>
<dbReference type="GO" id="GO:0043041">
    <property type="term" value="P:amino acid activation for nonribosomal peptide biosynthetic process"/>
    <property type="evidence" value="ECO:0007669"/>
    <property type="project" value="TreeGrafter"/>
</dbReference>
<comment type="caution">
    <text evidence="4">The sequence shown here is derived from an EMBL/GenBank/DDBJ whole genome shotgun (WGS) entry which is preliminary data.</text>
</comment>
<dbReference type="InterPro" id="IPR015943">
    <property type="entry name" value="WD40/YVTN_repeat-like_dom_sf"/>
</dbReference>
<dbReference type="EMBL" id="JAZGQO010000011">
    <property type="protein sequence ID" value="KAK6173897.1"/>
    <property type="molecule type" value="Genomic_DNA"/>
</dbReference>
<name>A0AAN8JA43_PATCE</name>
<sequence>MMVKMEGVDEERSLLSLVKESVFTYHDKVAVTYDDGKIKSSLTYGELWSRAEQISSIIRSHVTSNRVIGVCIEPTINLPSILLSVLQTSCSFYPFMYDGRNSVSRVLNQLQVNFLLVQSEHLQKLEALMTENKAVIIPSAELYQYNLVLIALYRHHVTSSVDQSDLAYCITTSGTTSLPKIVCVPHRCILPNILALRYKFEISDKDTVLLTSPLTFDPSIVDLFMTLTSGACLLIVPDKIKRMPSMLLDILCCRNHITVLQATPSLLYQFNSKALQSGLLGRETTLRILALGGEEFPPLSVINQWLGEDCKMKIYNLYGITEVSCWSNCCHITQQQIRDKVGSVPIGEPLPGTKVKVTDNYGNILSQGEGHLHIGSKERVCYVDDEIKQDGGQDDGVVWRDTGDIVELLPDGQIIYKHRTDTQIKRHGKRLNLLTIKKAASEVSDVKQSCVIYYNDRIYLYITSTGDDMMSVEATVTRHLFSHLPSHYQPDAITCKESLPITKHGKIDKHSLINEIESSSKIKVTMPTSLCEISKWLKQLWRKFLHQTETSSVEICDIDIEEESNFILVGGKSLQAVQLVDYLENVLRRKHPLILDLVVNKTFLHVAQYLHDVVNRDDVHVVNDDGDIVLNNDSNSDNVVDRDGVLVVGSDRLHIVKGDNVVNRVDNGYHDSGIINSTSNEYQKKSKVTEDLKLKGNKQHFDPELKTEEDNKDDDRTTRDRTTLDRTTQHRTTQGRTTQDRTTGDRTTLDRTTQHRTTQGRTAQDRTAQCRTTQDRTTRERTTGDRTTQEFNAKTADTCDEQLISEINENANNVHLLQKRKLSQDSEFDIQAAKHSKISDLGDDINLKPFVGSISRGNRYTQCDFTVNKSVPDDKDYHFTINNGLPVFSNNVHVYEHDSKGSDESMCRTETIATKTKPPSCVLQTDDRLMLTLLWKHDTGKCVDSSPLVGITSDNRNVVFIGSHSHHFSAVLLDSGNVIWEITLPDRIESSPCLSKCGRYVIVGCYDSCLYVINSATGSIEWSFQTGDSIKSSPVLDPVTSTIIFGSHDQCVYAVDLEERGCRWKVCLLSGSIFSSPCLHQGMVYIATLGGLLTAINICNGDVIWKYNINRPIFSSPTCLTNSILVSAVDGLVYAISYHGHKLWTYQTSAPIFSSPTICRTCNHGDCFVIGSHDNNLYCLDNQGQLIWSYQTSSPVYSTPFIFQYKKSFHWAELLPKNINKERCDDYPKLMRKISNAREVSPQNRTDDSILRMAAEIRTGLTVNCERLLSVFESDSGKVSSELKTSNNLNIPDNHTTSKYDCNSDLTLVSRLNKISNSSHLNCDKISDIIDVSVPYRQNMSASLPYNINTNVPYDKNIDASVPNGKNIAASVPYEKNIDKILSVDRNINVPYDITIDSNVPCYKTNDVTNQPCLNHPVQQHSFCACKTHLNDQIIVNQDIGNFDNGNYDNTNSATFSVQDSKQMTDKQDDETINIENSDNSMFNCVVTISTNGDLSILDLITGNVKGVYKLPGEVFSSPVVVGNRVLIGCRDNFLYCLQIT</sequence>
<dbReference type="Gene3D" id="3.30.300.30">
    <property type="match status" value="1"/>
</dbReference>